<evidence type="ECO:0000313" key="3">
    <source>
        <dbReference type="EMBL" id="API86224.1"/>
    </source>
</evidence>
<keyword evidence="1" id="KW-0812">Transmembrane</keyword>
<sequence length="351" mass="39546">MSKAKKYEWAIIGAGPAGMATLGILLDNNVKASDILWIDPFFKVGDFGEKWGEVSSNTTVELFLRFLSDIKSFNYVKRDQEFALDSFDRQGFTRLNEVTKSLQWVTNDLLGRVDHNQDMISDLKVFNGVWNIGGESDDYIAKKVILATGALPKSLNIHNFEVTKEIDLSIALTPSKLKQELESDDKVAVFGSSHSAMIIIRNLLEAGVNDVANFYLEPLKYAVNMGDYTLYDNSGLKGETAKWVRKNVSQNLDNRIKRYSSTQEHINNHLHKYNKVIYATGFQQRVPSAEGVDVRQYDPTTGIIAPGLFGVGIGFPQKVTDPNGNVELNVGLFKFMKDINRMLPLWMRYDI</sequence>
<dbReference type="AlphaFoldDB" id="A0A1L4BQW2"/>
<dbReference type="SUPFAM" id="SSF51905">
    <property type="entry name" value="FAD/NAD(P)-binding domain"/>
    <property type="match status" value="1"/>
</dbReference>
<proteinExistence type="predicted"/>
<evidence type="ECO:0000256" key="1">
    <source>
        <dbReference type="SAM" id="Phobius"/>
    </source>
</evidence>
<feature type="domain" description="FAD/NAD(P)-binding" evidence="2">
    <location>
        <begin position="9"/>
        <end position="208"/>
    </location>
</feature>
<accession>A0A1L4BQW2</accession>
<reference evidence="3 4" key="1">
    <citation type="journal article" date="2016" name="Appl. Environ. Microbiol.">
        <title>Whole genome relationships among Francisella bacteria of diverse origin define new species and provide specific regions for detection.</title>
        <authorList>
            <person name="Challacombe J.F."/>
            <person name="Petersen J.M."/>
            <person name="Gallegos-Graves V."/>
            <person name="Hodge D."/>
            <person name="Pillai S."/>
            <person name="Kuske C.R."/>
        </authorList>
    </citation>
    <scope>NUCLEOTIDE SEQUENCE [LARGE SCALE GENOMIC DNA]</scope>
    <source>
        <strain evidence="4">TX07-7310</strain>
    </source>
</reference>
<dbReference type="Gene3D" id="3.50.50.60">
    <property type="entry name" value="FAD/NAD(P)-binding domain"/>
    <property type="match status" value="1"/>
</dbReference>
<feature type="transmembrane region" description="Helical" evidence="1">
    <location>
        <begin position="7"/>
        <end position="26"/>
    </location>
</feature>
<gene>
    <name evidence="3" type="ORF">F7310_02130</name>
</gene>
<dbReference type="Pfam" id="PF07992">
    <property type="entry name" value="Pyr_redox_2"/>
    <property type="match status" value="1"/>
</dbReference>
<dbReference type="PANTHER" id="PTHR38688">
    <property type="entry name" value="PYR_REDOX_2 DOMAIN-CONTAINING PROTEIN"/>
    <property type="match status" value="1"/>
</dbReference>
<organism evidence="3 4">
    <name type="scientific">Francisella uliginis</name>
    <dbReference type="NCBI Taxonomy" id="573570"/>
    <lineage>
        <taxon>Bacteria</taxon>
        <taxon>Pseudomonadati</taxon>
        <taxon>Pseudomonadota</taxon>
        <taxon>Gammaproteobacteria</taxon>
        <taxon>Thiotrichales</taxon>
        <taxon>Francisellaceae</taxon>
        <taxon>Francisella</taxon>
    </lineage>
</organism>
<dbReference type="STRING" id="573570.F7310_02130"/>
<dbReference type="InterPro" id="IPR036188">
    <property type="entry name" value="FAD/NAD-bd_sf"/>
</dbReference>
<protein>
    <recommendedName>
        <fullName evidence="2">FAD/NAD(P)-binding domain-containing protein</fullName>
    </recommendedName>
</protein>
<dbReference type="OrthoDB" id="4680340at2"/>
<dbReference type="KEGG" id="frx:F7310_02130"/>
<dbReference type="InterPro" id="IPR053275">
    <property type="entry name" value="Agnestin_monoxygenase"/>
</dbReference>
<keyword evidence="1" id="KW-1133">Transmembrane helix</keyword>
<evidence type="ECO:0000313" key="4">
    <source>
        <dbReference type="Proteomes" id="UP000184222"/>
    </source>
</evidence>
<dbReference type="EMBL" id="CP016796">
    <property type="protein sequence ID" value="API86224.1"/>
    <property type="molecule type" value="Genomic_DNA"/>
</dbReference>
<dbReference type="InterPro" id="IPR023753">
    <property type="entry name" value="FAD/NAD-binding_dom"/>
</dbReference>
<keyword evidence="4" id="KW-1185">Reference proteome</keyword>
<name>A0A1L4BQW2_9GAMM</name>
<dbReference type="Proteomes" id="UP000184222">
    <property type="component" value="Chromosome"/>
</dbReference>
<evidence type="ECO:0000259" key="2">
    <source>
        <dbReference type="Pfam" id="PF07992"/>
    </source>
</evidence>
<dbReference type="GO" id="GO:0016491">
    <property type="term" value="F:oxidoreductase activity"/>
    <property type="evidence" value="ECO:0007669"/>
    <property type="project" value="InterPro"/>
</dbReference>
<keyword evidence="1" id="KW-0472">Membrane</keyword>
<dbReference type="PANTHER" id="PTHR38688:SF1">
    <property type="entry name" value="FAD_NAD(P)-BINDING DOMAIN-CONTAINING PROTEIN"/>
    <property type="match status" value="1"/>
</dbReference>
<dbReference type="RefSeq" id="WP_072711419.1">
    <property type="nucleotide sequence ID" value="NZ_CP016796.1"/>
</dbReference>